<accession>A0A8D0BZU6</accession>
<dbReference type="InterPro" id="IPR043504">
    <property type="entry name" value="Peptidase_S1_PA_chymotrypsin"/>
</dbReference>
<dbReference type="PROSITE" id="PS00134">
    <property type="entry name" value="TRYPSIN_HIS"/>
    <property type="match status" value="1"/>
</dbReference>
<dbReference type="PROSITE" id="PS50240">
    <property type="entry name" value="TRYPSIN_DOM"/>
    <property type="match status" value="1"/>
</dbReference>
<evidence type="ECO:0000259" key="8">
    <source>
        <dbReference type="PROSITE" id="PS50240"/>
    </source>
</evidence>
<keyword evidence="5 7" id="KW-0720">Serine protease</keyword>
<keyword evidence="3 7" id="KW-0645">Protease</keyword>
<dbReference type="PRINTS" id="PR00722">
    <property type="entry name" value="CHYMOTRYPSIN"/>
</dbReference>
<dbReference type="PROSITE" id="PS00135">
    <property type="entry name" value="TRYPSIN_SER"/>
    <property type="match status" value="1"/>
</dbReference>
<dbReference type="GO" id="GO:0005576">
    <property type="term" value="C:extracellular region"/>
    <property type="evidence" value="ECO:0007669"/>
    <property type="project" value="UniProtKB-ARBA"/>
</dbReference>
<name>A0A8D0BZU6_SALMN</name>
<reference evidence="9" key="2">
    <citation type="submission" date="2025-09" db="UniProtKB">
        <authorList>
            <consortium name="Ensembl"/>
        </authorList>
    </citation>
    <scope>IDENTIFICATION</scope>
</reference>
<evidence type="ECO:0000313" key="9">
    <source>
        <dbReference type="Ensembl" id="ENSSMRP00000014964.1"/>
    </source>
</evidence>
<dbReference type="SUPFAM" id="SSF50494">
    <property type="entry name" value="Trypsin-like serine proteases"/>
    <property type="match status" value="1"/>
</dbReference>
<evidence type="ECO:0000256" key="1">
    <source>
        <dbReference type="ARBA" id="ARBA00009228"/>
    </source>
</evidence>
<dbReference type="CDD" id="cd00190">
    <property type="entry name" value="Tryp_SPc"/>
    <property type="match status" value="1"/>
</dbReference>
<dbReference type="InterPro" id="IPR009003">
    <property type="entry name" value="Peptidase_S1_PA"/>
</dbReference>
<keyword evidence="10" id="KW-1185">Reference proteome</keyword>
<organism evidence="9 10">
    <name type="scientific">Salvator merianae</name>
    <name type="common">Argentine black and white tegu</name>
    <name type="synonym">Tupinambis merianae</name>
    <dbReference type="NCBI Taxonomy" id="96440"/>
    <lineage>
        <taxon>Eukaryota</taxon>
        <taxon>Metazoa</taxon>
        <taxon>Chordata</taxon>
        <taxon>Craniata</taxon>
        <taxon>Vertebrata</taxon>
        <taxon>Euteleostomi</taxon>
        <taxon>Lepidosauria</taxon>
        <taxon>Squamata</taxon>
        <taxon>Bifurcata</taxon>
        <taxon>Unidentata</taxon>
        <taxon>Episquamata</taxon>
        <taxon>Laterata</taxon>
        <taxon>Teiioidea</taxon>
        <taxon>Teiidae</taxon>
        <taxon>Salvator</taxon>
    </lineage>
</organism>
<dbReference type="InterPro" id="IPR001254">
    <property type="entry name" value="Trypsin_dom"/>
</dbReference>
<keyword evidence="2" id="KW-0800">Toxin</keyword>
<dbReference type="InterPro" id="IPR018114">
    <property type="entry name" value="TRYPSIN_HIS"/>
</dbReference>
<dbReference type="SMART" id="SM00020">
    <property type="entry name" value="Tryp_SPc"/>
    <property type="match status" value="1"/>
</dbReference>
<protein>
    <recommendedName>
        <fullName evidence="8">Peptidase S1 domain-containing protein</fullName>
    </recommendedName>
</protein>
<dbReference type="GO" id="GO:0006508">
    <property type="term" value="P:proteolysis"/>
    <property type="evidence" value="ECO:0007669"/>
    <property type="project" value="UniProtKB-KW"/>
</dbReference>
<dbReference type="InterPro" id="IPR001314">
    <property type="entry name" value="Peptidase_S1A"/>
</dbReference>
<dbReference type="AlphaFoldDB" id="A0A8D0BZU6"/>
<dbReference type="PANTHER" id="PTHR24271:SF47">
    <property type="entry name" value="KALLIKREIN-1"/>
    <property type="match status" value="1"/>
</dbReference>
<feature type="domain" description="Peptidase S1" evidence="8">
    <location>
        <begin position="11"/>
        <end position="229"/>
    </location>
</feature>
<dbReference type="GeneTree" id="ENSGT01020000230389"/>
<dbReference type="GO" id="GO:0090729">
    <property type="term" value="F:toxin activity"/>
    <property type="evidence" value="ECO:0007669"/>
    <property type="project" value="UniProtKB-KW"/>
</dbReference>
<evidence type="ECO:0000256" key="2">
    <source>
        <dbReference type="ARBA" id="ARBA00022656"/>
    </source>
</evidence>
<reference evidence="9" key="1">
    <citation type="submission" date="2025-08" db="UniProtKB">
        <authorList>
            <consortium name="Ensembl"/>
        </authorList>
    </citation>
    <scope>IDENTIFICATION</scope>
</reference>
<evidence type="ECO:0000256" key="6">
    <source>
        <dbReference type="ARBA" id="ARBA00023157"/>
    </source>
</evidence>
<evidence type="ECO:0000256" key="4">
    <source>
        <dbReference type="ARBA" id="ARBA00022801"/>
    </source>
</evidence>
<dbReference type="FunFam" id="2.40.10.10:FF:000010">
    <property type="entry name" value="Kallikrein related peptidase 11"/>
    <property type="match status" value="1"/>
</dbReference>
<dbReference type="PANTHER" id="PTHR24271">
    <property type="entry name" value="KALLIKREIN-RELATED"/>
    <property type="match status" value="1"/>
</dbReference>
<dbReference type="GO" id="GO:0004252">
    <property type="term" value="F:serine-type endopeptidase activity"/>
    <property type="evidence" value="ECO:0007669"/>
    <property type="project" value="InterPro"/>
</dbReference>
<dbReference type="Gene3D" id="2.40.10.10">
    <property type="entry name" value="Trypsin-like serine proteases"/>
    <property type="match status" value="2"/>
</dbReference>
<keyword evidence="4 7" id="KW-0378">Hydrolase</keyword>
<dbReference type="Ensembl" id="ENSSMRT00000017439.1">
    <property type="protein sequence ID" value="ENSSMRP00000014964.1"/>
    <property type="gene ID" value="ENSSMRG00000011651.1"/>
</dbReference>
<dbReference type="InterPro" id="IPR033116">
    <property type="entry name" value="TRYPSIN_SER"/>
</dbReference>
<evidence type="ECO:0000256" key="7">
    <source>
        <dbReference type="RuleBase" id="RU363034"/>
    </source>
</evidence>
<keyword evidence="6" id="KW-1015">Disulfide bond</keyword>
<dbReference type="GO" id="GO:0030141">
    <property type="term" value="C:secretory granule"/>
    <property type="evidence" value="ECO:0007669"/>
    <property type="project" value="TreeGrafter"/>
</dbReference>
<evidence type="ECO:0000256" key="5">
    <source>
        <dbReference type="ARBA" id="ARBA00022825"/>
    </source>
</evidence>
<dbReference type="Proteomes" id="UP000694421">
    <property type="component" value="Unplaced"/>
</dbReference>
<sequence length="240" mass="26442">MSYASASQNRIIGGQECPENAHPWLVLLYKSQKPYCSGLLLNHNWVITAAHCYSSEIEMRFGVHLKNAYQQLRVSVDMKCPNDNCSCFTEDIMLIQLNSPVDYTERIRPIPLPTSCASEGTTCTVMGWGTTSASEETYPDVPYCVDIEILNNQVCQAAYPWEVTDYMYCAGVLEGGKDSCKGDSGGPLVCNGELQGIVSLGGFPCAVRLEPGIYTKVYKYLDWIQSIIGESPTESDLSEG</sequence>
<comment type="similarity">
    <text evidence="1">Belongs to the peptidase S1 family. Snake venom subfamily.</text>
</comment>
<dbReference type="OMA" id="CEAAYPW"/>
<evidence type="ECO:0000256" key="3">
    <source>
        <dbReference type="ARBA" id="ARBA00022670"/>
    </source>
</evidence>
<evidence type="ECO:0000313" key="10">
    <source>
        <dbReference type="Proteomes" id="UP000694421"/>
    </source>
</evidence>
<proteinExistence type="inferred from homology"/>
<dbReference type="Pfam" id="PF00089">
    <property type="entry name" value="Trypsin"/>
    <property type="match status" value="1"/>
</dbReference>